<protein>
    <recommendedName>
        <fullName evidence="4">Ubiquitin 3 binding protein But2 C-terminal domain-containing protein</fullName>
    </recommendedName>
</protein>
<feature type="chain" id="PRO_5015429469" description="Ubiquitin 3 binding protein But2 C-terminal domain-containing protein" evidence="1">
    <location>
        <begin position="18"/>
        <end position="203"/>
    </location>
</feature>
<dbReference type="OrthoDB" id="3548295at2759"/>
<evidence type="ECO:0000313" key="3">
    <source>
        <dbReference type="Proteomes" id="UP000237631"/>
    </source>
</evidence>
<dbReference type="Proteomes" id="UP000237631">
    <property type="component" value="Unassembled WGS sequence"/>
</dbReference>
<evidence type="ECO:0008006" key="4">
    <source>
        <dbReference type="Google" id="ProtNLM"/>
    </source>
</evidence>
<accession>A0A2S6CA27</accession>
<sequence length="203" mass="21705">MFSAIFFLAAAAASVTALPQSGDPVDNGPISGPFLPNGTGPGDCTSEYRVAGAQQVVFAYNLIQPFESEEAFQRVPFRDDCQIQINPNGGPAIPVAVDRTTSYDFAVATRQVFSRVTGIYTDFDNGTTIITTNVTLGLLHGLAIPITFSADVYLTYDLSQCLIENVQAFATIPTQIAGIDIEPPILDMLLGASELYDGENLPF</sequence>
<keyword evidence="3" id="KW-1185">Reference proteome</keyword>
<proteinExistence type="predicted"/>
<name>A0A2S6CA27_9PEZI</name>
<dbReference type="AlphaFoldDB" id="A0A2S6CA27"/>
<keyword evidence="1" id="KW-0732">Signal</keyword>
<dbReference type="EMBL" id="PNEN01000515">
    <property type="protein sequence ID" value="PPJ56577.1"/>
    <property type="molecule type" value="Genomic_DNA"/>
</dbReference>
<comment type="caution">
    <text evidence="2">The sequence shown here is derived from an EMBL/GenBank/DDBJ whole genome shotgun (WGS) entry which is preliminary data.</text>
</comment>
<reference evidence="3" key="1">
    <citation type="journal article" date="2017" name="bioRxiv">
        <title>Conservation of a gene cluster reveals novel cercosporin biosynthetic mechanisms and extends production to the genus Colletotrichum.</title>
        <authorList>
            <person name="de Jonge R."/>
            <person name="Ebert M.K."/>
            <person name="Huitt-Roehl C.R."/>
            <person name="Pal P."/>
            <person name="Suttle J.C."/>
            <person name="Spanner R.E."/>
            <person name="Neubauer J.D."/>
            <person name="Jurick W.M.II."/>
            <person name="Stott K.A."/>
            <person name="Secor G.A."/>
            <person name="Thomma B.P.H.J."/>
            <person name="Van de Peer Y."/>
            <person name="Townsend C.A."/>
            <person name="Bolton M.D."/>
        </authorList>
    </citation>
    <scope>NUCLEOTIDE SEQUENCE [LARGE SCALE GENOMIC DNA]</scope>
    <source>
        <strain evidence="3">CBS538.71</strain>
    </source>
</reference>
<gene>
    <name evidence="2" type="ORF">CBER1_01849</name>
</gene>
<feature type="signal peptide" evidence="1">
    <location>
        <begin position="1"/>
        <end position="17"/>
    </location>
</feature>
<organism evidence="2 3">
    <name type="scientific">Cercospora berteroae</name>
    <dbReference type="NCBI Taxonomy" id="357750"/>
    <lineage>
        <taxon>Eukaryota</taxon>
        <taxon>Fungi</taxon>
        <taxon>Dikarya</taxon>
        <taxon>Ascomycota</taxon>
        <taxon>Pezizomycotina</taxon>
        <taxon>Dothideomycetes</taxon>
        <taxon>Dothideomycetidae</taxon>
        <taxon>Mycosphaerellales</taxon>
        <taxon>Mycosphaerellaceae</taxon>
        <taxon>Cercospora</taxon>
    </lineage>
</organism>
<evidence type="ECO:0000256" key="1">
    <source>
        <dbReference type="SAM" id="SignalP"/>
    </source>
</evidence>
<evidence type="ECO:0000313" key="2">
    <source>
        <dbReference type="EMBL" id="PPJ56577.1"/>
    </source>
</evidence>